<dbReference type="Gene3D" id="3.40.50.300">
    <property type="entry name" value="P-loop containing nucleotide triphosphate hydrolases"/>
    <property type="match status" value="1"/>
</dbReference>
<evidence type="ECO:0000313" key="12">
    <source>
        <dbReference type="EMBL" id="GAA0386902.1"/>
    </source>
</evidence>
<evidence type="ECO:0000256" key="2">
    <source>
        <dbReference type="ARBA" id="ARBA00011131"/>
    </source>
</evidence>
<comment type="function">
    <text evidence="10">Part of the ABC transporter complex hrt involved in hemin import. Responsible for energy coupling to the transport system.</text>
</comment>
<comment type="subunit">
    <text evidence="2">The complex is composed of two ATP-binding proteins (HrtA), two transmembrane proteins (HrtB) and a solute-binding protein.</text>
</comment>
<comment type="similarity">
    <text evidence="8">Belongs to the ABC transporter superfamily. HrtA family.</text>
</comment>
<evidence type="ECO:0000259" key="11">
    <source>
        <dbReference type="PROSITE" id="PS50893"/>
    </source>
</evidence>
<dbReference type="SMART" id="SM00382">
    <property type="entry name" value="AAA"/>
    <property type="match status" value="1"/>
</dbReference>
<name>A0ABN0Y9M3_9BACL</name>
<dbReference type="InterPro" id="IPR003439">
    <property type="entry name" value="ABC_transporter-like_ATP-bd"/>
</dbReference>
<dbReference type="SUPFAM" id="SSF52540">
    <property type="entry name" value="P-loop containing nucleoside triphosphate hydrolases"/>
    <property type="match status" value="1"/>
</dbReference>
<proteinExistence type="inferred from homology"/>
<protein>
    <recommendedName>
        <fullName evidence="9">Putative hemin import ATP-binding protein HrtA</fullName>
    </recommendedName>
</protein>
<evidence type="ECO:0000256" key="1">
    <source>
        <dbReference type="ARBA" id="ARBA00004202"/>
    </source>
</evidence>
<sequence length="258" mass="28028">MSTVMNSATDYLNEQIDNSENSAAKIAGARGAATNTKLLLQNISKLYGDGDTSVKVLDQISLGVKAGEFVALVGPSGAGKSTFLSIAGALLSPTSGQIWIGDQEISQLPEKKLNQIRLDKIGFVFQSANLIPYLTVIDQLILIGELAGKSRKESHAKAEKLLRELGLGHRLKHYPDSLSGGERQRVSIARAWMNDPEIILADEPTASLDSERGRAVVEMLADEVKQRGKAAVMVTHDQRMLDLCDRIVYIEDGKLSER</sequence>
<keyword evidence="3" id="KW-0813">Transport</keyword>
<keyword evidence="4" id="KW-1003">Cell membrane</keyword>
<reference evidence="12 13" key="1">
    <citation type="journal article" date="2019" name="Int. J. Syst. Evol. Microbiol.">
        <title>The Global Catalogue of Microorganisms (GCM) 10K type strain sequencing project: providing services to taxonomists for standard genome sequencing and annotation.</title>
        <authorList>
            <consortium name="The Broad Institute Genomics Platform"/>
            <consortium name="The Broad Institute Genome Sequencing Center for Infectious Disease"/>
            <person name="Wu L."/>
            <person name="Ma J."/>
        </authorList>
    </citation>
    <scope>NUCLEOTIDE SEQUENCE [LARGE SCALE GENOMIC DNA]</scope>
    <source>
        <strain evidence="12 13">JCM 12774</strain>
    </source>
</reference>
<evidence type="ECO:0000256" key="10">
    <source>
        <dbReference type="ARBA" id="ARBA00024721"/>
    </source>
</evidence>
<gene>
    <name evidence="12" type="ORF">GCM10008933_17320</name>
</gene>
<evidence type="ECO:0000256" key="5">
    <source>
        <dbReference type="ARBA" id="ARBA00022741"/>
    </source>
</evidence>
<evidence type="ECO:0000313" key="13">
    <source>
        <dbReference type="Proteomes" id="UP001500340"/>
    </source>
</evidence>
<dbReference type="GO" id="GO:0005524">
    <property type="term" value="F:ATP binding"/>
    <property type="evidence" value="ECO:0007669"/>
    <property type="project" value="UniProtKB-KW"/>
</dbReference>
<dbReference type="InterPro" id="IPR017871">
    <property type="entry name" value="ABC_transporter-like_CS"/>
</dbReference>
<keyword evidence="6 12" id="KW-0067">ATP-binding</keyword>
<comment type="subcellular location">
    <subcellularLocation>
        <location evidence="1">Cell membrane</location>
        <topology evidence="1">Peripheral membrane protein</topology>
    </subcellularLocation>
</comment>
<dbReference type="InterPro" id="IPR015854">
    <property type="entry name" value="ABC_transpr_LolD-like"/>
</dbReference>
<dbReference type="InterPro" id="IPR017911">
    <property type="entry name" value="MacB-like_ATP-bd"/>
</dbReference>
<dbReference type="CDD" id="cd03255">
    <property type="entry name" value="ABC_MJ0796_LolCDE_FtsE"/>
    <property type="match status" value="1"/>
</dbReference>
<dbReference type="PANTHER" id="PTHR24220:SF666">
    <property type="entry name" value="HEMIN IMPORT ATP-BINDING PROTEIN HRTA-RELATED"/>
    <property type="match status" value="1"/>
</dbReference>
<dbReference type="Pfam" id="PF00005">
    <property type="entry name" value="ABC_tran"/>
    <property type="match status" value="1"/>
</dbReference>
<organism evidence="12 13">
    <name type="scientific">Paenibacillus motobuensis</name>
    <dbReference type="NCBI Taxonomy" id="295324"/>
    <lineage>
        <taxon>Bacteria</taxon>
        <taxon>Bacillati</taxon>
        <taxon>Bacillota</taxon>
        <taxon>Bacilli</taxon>
        <taxon>Bacillales</taxon>
        <taxon>Paenibacillaceae</taxon>
        <taxon>Paenibacillus</taxon>
    </lineage>
</organism>
<keyword evidence="7" id="KW-0472">Membrane</keyword>
<dbReference type="PROSITE" id="PS00211">
    <property type="entry name" value="ABC_TRANSPORTER_1"/>
    <property type="match status" value="1"/>
</dbReference>
<dbReference type="PANTHER" id="PTHR24220">
    <property type="entry name" value="IMPORT ATP-BINDING PROTEIN"/>
    <property type="match status" value="1"/>
</dbReference>
<comment type="caution">
    <text evidence="12">The sequence shown here is derived from an EMBL/GenBank/DDBJ whole genome shotgun (WGS) entry which is preliminary data.</text>
</comment>
<evidence type="ECO:0000256" key="4">
    <source>
        <dbReference type="ARBA" id="ARBA00022475"/>
    </source>
</evidence>
<dbReference type="InterPro" id="IPR027417">
    <property type="entry name" value="P-loop_NTPase"/>
</dbReference>
<evidence type="ECO:0000256" key="8">
    <source>
        <dbReference type="ARBA" id="ARBA00024359"/>
    </source>
</evidence>
<dbReference type="EMBL" id="BAAACX010000008">
    <property type="protein sequence ID" value="GAA0386902.1"/>
    <property type="molecule type" value="Genomic_DNA"/>
</dbReference>
<evidence type="ECO:0000256" key="3">
    <source>
        <dbReference type="ARBA" id="ARBA00022448"/>
    </source>
</evidence>
<keyword evidence="5" id="KW-0547">Nucleotide-binding</keyword>
<dbReference type="Proteomes" id="UP001500340">
    <property type="component" value="Unassembled WGS sequence"/>
</dbReference>
<dbReference type="PROSITE" id="PS50893">
    <property type="entry name" value="ABC_TRANSPORTER_2"/>
    <property type="match status" value="1"/>
</dbReference>
<evidence type="ECO:0000256" key="6">
    <source>
        <dbReference type="ARBA" id="ARBA00022840"/>
    </source>
</evidence>
<evidence type="ECO:0000256" key="9">
    <source>
        <dbReference type="ARBA" id="ARBA00024432"/>
    </source>
</evidence>
<feature type="domain" description="ABC transporter" evidence="11">
    <location>
        <begin position="38"/>
        <end position="258"/>
    </location>
</feature>
<dbReference type="InterPro" id="IPR003593">
    <property type="entry name" value="AAA+_ATPase"/>
</dbReference>
<accession>A0ABN0Y9M3</accession>
<dbReference type="RefSeq" id="WP_343860017.1">
    <property type="nucleotide sequence ID" value="NZ_BAAACX010000008.1"/>
</dbReference>
<keyword evidence="13" id="KW-1185">Reference proteome</keyword>
<evidence type="ECO:0000256" key="7">
    <source>
        <dbReference type="ARBA" id="ARBA00023136"/>
    </source>
</evidence>